<dbReference type="InterPro" id="IPR016186">
    <property type="entry name" value="C-type_lectin-like/link_sf"/>
</dbReference>
<name>A0A8S1EI36_9PELO</name>
<feature type="signal peptide" evidence="1">
    <location>
        <begin position="1"/>
        <end position="19"/>
    </location>
</feature>
<feature type="domain" description="C-type lectin" evidence="2">
    <location>
        <begin position="29"/>
        <end position="179"/>
    </location>
</feature>
<keyword evidence="1" id="KW-0732">Signal</keyword>
<feature type="chain" id="PRO_5035944084" description="C-type lectin domain-containing protein" evidence="1">
    <location>
        <begin position="20"/>
        <end position="205"/>
    </location>
</feature>
<reference evidence="3 4" key="1">
    <citation type="submission" date="2020-04" db="EMBL/GenBank/DDBJ databases">
        <authorList>
            <person name="Laetsch R D."/>
            <person name="Stevens L."/>
            <person name="Kumar S."/>
            <person name="Blaxter L. M."/>
        </authorList>
    </citation>
    <scope>NUCLEOTIDE SEQUENCE [LARGE SCALE GENOMIC DNA]</scope>
</reference>
<evidence type="ECO:0000256" key="1">
    <source>
        <dbReference type="SAM" id="SignalP"/>
    </source>
</evidence>
<dbReference type="InterPro" id="IPR001304">
    <property type="entry name" value="C-type_lectin-like"/>
</dbReference>
<evidence type="ECO:0000259" key="2">
    <source>
        <dbReference type="SMART" id="SM00034"/>
    </source>
</evidence>
<dbReference type="AlphaFoldDB" id="A0A8S1EI36"/>
<sequence length="205" mass="22863">MTKYLRFVLITIIMMAAECQLPSCADAICPEKFTKFTRASGRAFCLRVVGNLSVNYYQAQKHCNSLHPFAKLFGIASEAEYDFVIAQTGEMRHYVGAFRNPLCHQNKTELEKRVECTVDKMFKFTDNYTTSNFLWNHEWECDNPDSTYVSGEYESAIAISDWGIEDISSTTKLAGAVCGGAVCCGNFCSRNIPGSPNYKANSTSG</sequence>
<dbReference type="CDD" id="cd00037">
    <property type="entry name" value="CLECT"/>
    <property type="match status" value="1"/>
</dbReference>
<gene>
    <name evidence="3" type="ORF">CBOVIS_LOCUS5921</name>
</gene>
<dbReference type="EMBL" id="CADEPM010000003">
    <property type="protein sequence ID" value="CAB3403448.1"/>
    <property type="molecule type" value="Genomic_DNA"/>
</dbReference>
<comment type="caution">
    <text evidence="3">The sequence shown here is derived from an EMBL/GenBank/DDBJ whole genome shotgun (WGS) entry which is preliminary data.</text>
</comment>
<dbReference type="SUPFAM" id="SSF56436">
    <property type="entry name" value="C-type lectin-like"/>
    <property type="match status" value="1"/>
</dbReference>
<proteinExistence type="predicted"/>
<dbReference type="Proteomes" id="UP000494206">
    <property type="component" value="Unassembled WGS sequence"/>
</dbReference>
<keyword evidence="4" id="KW-1185">Reference proteome</keyword>
<evidence type="ECO:0000313" key="4">
    <source>
        <dbReference type="Proteomes" id="UP000494206"/>
    </source>
</evidence>
<accession>A0A8S1EI36</accession>
<dbReference type="PANTHER" id="PTHR23124">
    <property type="entry name" value="C-TYPE LECTIN DOMAIN-CONTAINING PROTEIN-RELATED-RELATED"/>
    <property type="match status" value="1"/>
</dbReference>
<organism evidence="3 4">
    <name type="scientific">Caenorhabditis bovis</name>
    <dbReference type="NCBI Taxonomy" id="2654633"/>
    <lineage>
        <taxon>Eukaryota</taxon>
        <taxon>Metazoa</taxon>
        <taxon>Ecdysozoa</taxon>
        <taxon>Nematoda</taxon>
        <taxon>Chromadorea</taxon>
        <taxon>Rhabditida</taxon>
        <taxon>Rhabditina</taxon>
        <taxon>Rhabditomorpha</taxon>
        <taxon>Rhabditoidea</taxon>
        <taxon>Rhabditidae</taxon>
        <taxon>Peloderinae</taxon>
        <taxon>Caenorhabditis</taxon>
    </lineage>
</organism>
<dbReference type="InterPro" id="IPR016187">
    <property type="entry name" value="CTDL_fold"/>
</dbReference>
<dbReference type="SMART" id="SM00034">
    <property type="entry name" value="CLECT"/>
    <property type="match status" value="1"/>
</dbReference>
<dbReference type="Gene3D" id="3.10.100.10">
    <property type="entry name" value="Mannose-Binding Protein A, subunit A"/>
    <property type="match status" value="1"/>
</dbReference>
<protein>
    <recommendedName>
        <fullName evidence="2">C-type lectin domain-containing protein</fullName>
    </recommendedName>
</protein>
<evidence type="ECO:0000313" key="3">
    <source>
        <dbReference type="EMBL" id="CAB3403448.1"/>
    </source>
</evidence>